<gene>
    <name evidence="1" type="ORF">A2415_02135</name>
</gene>
<sequence>MSIKTMQAFLFADATIAKLKAIGSIISPALFILVTVLIGGQLEREAVAKETYVATISGQIEAKTIDRELVLTRFFEKYNSPLLPFVKTFVEVADRYKIDFRLLPAISCIESSCGKRLIPGSYNPFGWGIYGDNVIRFASYDEAIEKVGEGLNKGYFSKGLNTPEKIAPVYTPPSHVHWLGKVKYFMNEMDTIQEGLGS</sequence>
<evidence type="ECO:0000313" key="1">
    <source>
        <dbReference type="EMBL" id="OGC68729.1"/>
    </source>
</evidence>
<dbReference type="EMBL" id="MEWA01000033">
    <property type="protein sequence ID" value="OGC68729.1"/>
    <property type="molecule type" value="Genomic_DNA"/>
</dbReference>
<proteinExistence type="predicted"/>
<organism evidence="1 2">
    <name type="scientific">candidate division WWE3 bacterium RIFOXYC1_FULL_39_7</name>
    <dbReference type="NCBI Taxonomy" id="1802643"/>
    <lineage>
        <taxon>Bacteria</taxon>
        <taxon>Katanobacteria</taxon>
    </lineage>
</organism>
<evidence type="ECO:0008006" key="3">
    <source>
        <dbReference type="Google" id="ProtNLM"/>
    </source>
</evidence>
<evidence type="ECO:0000313" key="2">
    <source>
        <dbReference type="Proteomes" id="UP000179113"/>
    </source>
</evidence>
<name>A0A1F4WH81_UNCKA</name>
<comment type="caution">
    <text evidence="1">The sequence shown here is derived from an EMBL/GenBank/DDBJ whole genome shotgun (WGS) entry which is preliminary data.</text>
</comment>
<accession>A0A1F4WH81</accession>
<dbReference type="Proteomes" id="UP000179113">
    <property type="component" value="Unassembled WGS sequence"/>
</dbReference>
<dbReference type="AlphaFoldDB" id="A0A1F4WH81"/>
<reference evidence="1 2" key="1">
    <citation type="journal article" date="2016" name="Nat. Commun.">
        <title>Thousands of microbial genomes shed light on interconnected biogeochemical processes in an aquifer system.</title>
        <authorList>
            <person name="Anantharaman K."/>
            <person name="Brown C.T."/>
            <person name="Hug L.A."/>
            <person name="Sharon I."/>
            <person name="Castelle C.J."/>
            <person name="Probst A.J."/>
            <person name="Thomas B.C."/>
            <person name="Singh A."/>
            <person name="Wilkins M.J."/>
            <person name="Karaoz U."/>
            <person name="Brodie E.L."/>
            <person name="Williams K.H."/>
            <person name="Hubbard S.S."/>
            <person name="Banfield J.F."/>
        </authorList>
    </citation>
    <scope>NUCLEOTIDE SEQUENCE [LARGE SCALE GENOMIC DNA]</scope>
</reference>
<protein>
    <recommendedName>
        <fullName evidence="3">Mannosyl-glycoprotein endo-beta-N-acetylglucosamidase-like domain-containing protein</fullName>
    </recommendedName>
</protein>